<proteinExistence type="predicted"/>
<accession>A0A1U8Q4W4</accession>
<dbReference type="InParanoid" id="A0A1U8Q4W4"/>
<dbReference type="GeneID" id="104599538"/>
<dbReference type="Proteomes" id="UP000189703">
    <property type="component" value="Unplaced"/>
</dbReference>
<protein>
    <submittedName>
        <fullName evidence="2">Uncharacterized protein LOC104599538 isoform X1</fullName>
    </submittedName>
</protein>
<evidence type="ECO:0000313" key="2">
    <source>
        <dbReference type="RefSeq" id="XP_019053657.1"/>
    </source>
</evidence>
<name>A0A1U8Q4W4_NELNU</name>
<evidence type="ECO:0000313" key="1">
    <source>
        <dbReference type="Proteomes" id="UP000189703"/>
    </source>
</evidence>
<reference evidence="2" key="1">
    <citation type="submission" date="2025-08" db="UniProtKB">
        <authorList>
            <consortium name="RefSeq"/>
        </authorList>
    </citation>
    <scope>IDENTIFICATION</scope>
</reference>
<keyword evidence="1" id="KW-1185">Reference proteome</keyword>
<organism evidence="1 2">
    <name type="scientific">Nelumbo nucifera</name>
    <name type="common">Sacred lotus</name>
    <dbReference type="NCBI Taxonomy" id="4432"/>
    <lineage>
        <taxon>Eukaryota</taxon>
        <taxon>Viridiplantae</taxon>
        <taxon>Streptophyta</taxon>
        <taxon>Embryophyta</taxon>
        <taxon>Tracheophyta</taxon>
        <taxon>Spermatophyta</taxon>
        <taxon>Magnoliopsida</taxon>
        <taxon>Proteales</taxon>
        <taxon>Nelumbonaceae</taxon>
        <taxon>Nelumbo</taxon>
    </lineage>
</organism>
<sequence>MPLSLHVLKIQNPHWKITTAWRSIGAPLLILANKQIGGTPAVIRYLLEQGFLDGDCMTGTSIIIVLLLFSKGEEPVVATISDNPMSFKKRWITYPKSTCEEKWRIHKMAK</sequence>
<dbReference type="KEGG" id="nnu:104599538"/>
<gene>
    <name evidence="2" type="primary">LOC104599538</name>
</gene>
<dbReference type="AlphaFoldDB" id="A0A1U8Q4W4"/>
<dbReference type="RefSeq" id="XP_019053657.1">
    <property type="nucleotide sequence ID" value="XM_019198112.1"/>
</dbReference>